<dbReference type="PANTHER" id="PTHR33371:SF4">
    <property type="entry name" value="INTERMEMBRANE PHOSPHOLIPID TRANSPORT SYSTEM BINDING PROTEIN MLAD"/>
    <property type="match status" value="1"/>
</dbReference>
<dbReference type="PANTHER" id="PTHR33371">
    <property type="entry name" value="INTERMEMBRANE PHOSPHOLIPID TRANSPORT SYSTEM BINDING PROTEIN MLAD-RELATED"/>
    <property type="match status" value="1"/>
</dbReference>
<evidence type="ECO:0000256" key="1">
    <source>
        <dbReference type="SAM" id="Phobius"/>
    </source>
</evidence>
<reference evidence="3 4" key="1">
    <citation type="journal article" date="2015" name="Genome Announc.">
        <title>Genome Sequences of Oblitimonas alkaliphila gen. nov. sp. nov. (Proposed), a Novel Bacterium of the Pseudomonadaceae Family.</title>
        <authorList>
            <person name="Lauer A.C."/>
            <person name="Nicholson A.C."/>
            <person name="Humrighouse B.W."/>
            <person name="Emery B."/>
            <person name="Drobish A."/>
            <person name="Juieng P."/>
            <person name="Loparev V."/>
            <person name="McQuiston J.R."/>
        </authorList>
    </citation>
    <scope>NUCLEOTIDE SEQUENCE [LARGE SCALE GENOMIC DNA]</scope>
    <source>
        <strain evidence="3 4">E5571</strain>
    </source>
</reference>
<dbReference type="EMBL" id="CP012365">
    <property type="protein sequence ID" value="AKX59326.1"/>
    <property type="molecule type" value="Genomic_DNA"/>
</dbReference>
<dbReference type="InterPro" id="IPR003399">
    <property type="entry name" value="Mce/MlaD"/>
</dbReference>
<keyword evidence="4" id="KW-1185">Reference proteome</keyword>
<keyword evidence="1" id="KW-0812">Transmembrane</keyword>
<dbReference type="PATRIC" id="fig|1698449.3.peg.954"/>
<sequence>MSDSRKPFLIGTFVLAGIFLLVSGVMILSRDSLFTKPAEYVVYFTGTLDGLDVGADVTYRGVKVGSVREIRLSYDRSIQDVIMPVVIRINQGENEAASLGGKGFDAVVEPLVERGLRAQLQTPSLLTGKAIVALDFFPGHEGYIREPHRFDVPAIPSVPSKIDQAADVLRDLVSGLKDVPIAELMETASGAMRSLDKLASSPALSEGLEGVNKILANVDQLTAQLNLDVPQLMGTVTGSGNELTEVMKELRQTAKNTQQVIEQMNGFVVDSRRSIGPQSELQYEMLNALQELSQASKAMQRAAEGLERNPESLIFGKKQ</sequence>
<feature type="domain" description="Mce/MlaD" evidence="2">
    <location>
        <begin position="39"/>
        <end position="135"/>
    </location>
</feature>
<dbReference type="Proteomes" id="UP000063953">
    <property type="component" value="Chromosome"/>
</dbReference>
<evidence type="ECO:0000313" key="3">
    <source>
        <dbReference type="EMBL" id="AKX59326.1"/>
    </source>
</evidence>
<keyword evidence="1" id="KW-1133">Transmembrane helix</keyword>
<gene>
    <name evidence="3" type="ORF">AKN88_04770</name>
</gene>
<name>A0A0K1XDC8_9GAMM</name>
<evidence type="ECO:0000313" key="4">
    <source>
        <dbReference type="Proteomes" id="UP000063953"/>
    </source>
</evidence>
<dbReference type="InterPro" id="IPR052336">
    <property type="entry name" value="MlaD_Phospholipid_Transporter"/>
</dbReference>
<organism evidence="3 4">
    <name type="scientific">Thiopseudomonas alkaliphila</name>
    <dbReference type="NCBI Taxonomy" id="1697053"/>
    <lineage>
        <taxon>Bacteria</taxon>
        <taxon>Pseudomonadati</taxon>
        <taxon>Pseudomonadota</taxon>
        <taxon>Gammaproteobacteria</taxon>
        <taxon>Pseudomonadales</taxon>
        <taxon>Pseudomonadaceae</taxon>
        <taxon>Thiopseudomonas</taxon>
    </lineage>
</organism>
<dbReference type="RefSeq" id="WP_053100498.1">
    <property type="nucleotide sequence ID" value="NZ_CP012365.1"/>
</dbReference>
<dbReference type="AlphaFoldDB" id="A0A0K1XDC8"/>
<evidence type="ECO:0000259" key="2">
    <source>
        <dbReference type="Pfam" id="PF02470"/>
    </source>
</evidence>
<protein>
    <recommendedName>
        <fullName evidence="2">Mce/MlaD domain-containing protein</fullName>
    </recommendedName>
</protein>
<dbReference type="STRING" id="1697053.AKN87_06765"/>
<dbReference type="Pfam" id="PF02470">
    <property type="entry name" value="MlaD"/>
    <property type="match status" value="1"/>
</dbReference>
<proteinExistence type="predicted"/>
<keyword evidence="1" id="KW-0472">Membrane</keyword>
<accession>A0A0K1XDC8</accession>
<feature type="transmembrane region" description="Helical" evidence="1">
    <location>
        <begin position="7"/>
        <end position="28"/>
    </location>
</feature>